<dbReference type="InterPro" id="IPR052559">
    <property type="entry name" value="V-haloperoxidase"/>
</dbReference>
<dbReference type="PANTHER" id="PTHR34599:SF1">
    <property type="entry name" value="PHOSPHATIDIC ACID PHOSPHATASE TYPE 2_HALOPEROXIDASE DOMAIN-CONTAINING PROTEIN"/>
    <property type="match status" value="1"/>
</dbReference>
<accession>L1KY36</accession>
<dbReference type="PANTHER" id="PTHR34599">
    <property type="entry name" value="PEROXIDASE-RELATED"/>
    <property type="match status" value="1"/>
</dbReference>
<proteinExistence type="predicted"/>
<reference evidence="1 2" key="1">
    <citation type="submission" date="2012-11" db="EMBL/GenBank/DDBJ databases">
        <authorList>
            <person name="Huguet-Tapia J.C."/>
            <person name="Durkin A.S."/>
            <person name="Pettis G.S."/>
            <person name="Badger J.H."/>
        </authorList>
    </citation>
    <scope>NUCLEOTIDE SEQUENCE [LARGE SCALE GENOMIC DNA]</scope>
    <source>
        <strain evidence="1 2">91-03</strain>
    </source>
</reference>
<dbReference type="CDD" id="cd03398">
    <property type="entry name" value="PAP2_haloperoxidase"/>
    <property type="match status" value="1"/>
</dbReference>
<dbReference type="AlphaFoldDB" id="L1KY36"/>
<protein>
    <submittedName>
        <fullName evidence="1">PAP2 family protein</fullName>
    </submittedName>
</protein>
<sequence>MGAKKSTERTAWQTGTALFFSDPLPQQFQAAFRDHVTRHKLDVVEAARLFAALGTATADATITTWNSRFTYALWRPITAIRLADTDGNPATEADPSWEPLLDTPPHPEYMGDHCADDGAAMAVLDRLTGGDIDFRVSSKVTGTTRAYTRSADFNRDVIGARIWSGIHFRTADVVGNRIGKEIGDWTLDHYFKERKGKSPSGV</sequence>
<evidence type="ECO:0000313" key="1">
    <source>
        <dbReference type="EMBL" id="EKX65537.1"/>
    </source>
</evidence>
<evidence type="ECO:0000313" key="2">
    <source>
        <dbReference type="Proteomes" id="UP000010411"/>
    </source>
</evidence>
<dbReference type="EMBL" id="AEJC01000285">
    <property type="protein sequence ID" value="EKX65537.1"/>
    <property type="molecule type" value="Genomic_DNA"/>
</dbReference>
<name>L1KY36_9ACTN</name>
<dbReference type="SUPFAM" id="SSF48317">
    <property type="entry name" value="Acid phosphatase/Vanadium-dependent haloperoxidase"/>
    <property type="match status" value="1"/>
</dbReference>
<keyword evidence="2" id="KW-1185">Reference proteome</keyword>
<dbReference type="InterPro" id="IPR036938">
    <property type="entry name" value="PAP2/HPO_sf"/>
</dbReference>
<gene>
    <name evidence="1" type="ORF">STRIP9103_06731</name>
</gene>
<dbReference type="Gene3D" id="1.10.606.20">
    <property type="match status" value="1"/>
</dbReference>
<comment type="caution">
    <text evidence="1">The sequence shown here is derived from an EMBL/GenBank/DDBJ whole genome shotgun (WGS) entry which is preliminary data.</text>
</comment>
<dbReference type="PATRIC" id="fig|698759.3.peg.3858"/>
<organism evidence="1 2">
    <name type="scientific">Streptomyces ipomoeae 91-03</name>
    <dbReference type="NCBI Taxonomy" id="698759"/>
    <lineage>
        <taxon>Bacteria</taxon>
        <taxon>Bacillati</taxon>
        <taxon>Actinomycetota</taxon>
        <taxon>Actinomycetes</taxon>
        <taxon>Kitasatosporales</taxon>
        <taxon>Streptomycetaceae</taxon>
        <taxon>Streptomyces</taxon>
    </lineage>
</organism>
<dbReference type="Proteomes" id="UP000010411">
    <property type="component" value="Unassembled WGS sequence"/>
</dbReference>